<comment type="caution">
    <text evidence="2">The sequence shown here is derived from an EMBL/GenBank/DDBJ whole genome shotgun (WGS) entry which is preliminary data.</text>
</comment>
<evidence type="ECO:0000313" key="3">
    <source>
        <dbReference type="Proteomes" id="UP000004535"/>
    </source>
</evidence>
<feature type="compositionally biased region" description="Basic residues" evidence="1">
    <location>
        <begin position="29"/>
        <end position="39"/>
    </location>
</feature>
<evidence type="ECO:0000256" key="1">
    <source>
        <dbReference type="SAM" id="MobiDB-lite"/>
    </source>
</evidence>
<protein>
    <submittedName>
        <fullName evidence="2">Uncharacterized protein</fullName>
    </submittedName>
</protein>
<feature type="compositionally biased region" description="Low complexity" evidence="1">
    <location>
        <begin position="9"/>
        <end position="28"/>
    </location>
</feature>
<dbReference type="Proteomes" id="UP000004535">
    <property type="component" value="Unassembled WGS sequence"/>
</dbReference>
<proteinExistence type="predicted"/>
<evidence type="ECO:0000313" key="2">
    <source>
        <dbReference type="EMBL" id="EEE05496.1"/>
    </source>
</evidence>
<dbReference type="EMBL" id="ACFC01000009">
    <property type="protein sequence ID" value="EEE05496.1"/>
    <property type="molecule type" value="Genomic_DNA"/>
</dbReference>
<reference evidence="2 3" key="1">
    <citation type="journal article" date="2012" name="J. Bacteriol.">
        <title>Draft Genome Sequence Determination for Cystic Fibrosis and Chronic Granulomatous Disease Burkholderia multivorans Isolates.</title>
        <authorList>
            <person name="Varga J.J."/>
            <person name="Losada L."/>
            <person name="Zelazny A.M."/>
            <person name="Brinkac L."/>
            <person name="Harkins D."/>
            <person name="Radune D."/>
            <person name="Hostetler J."/>
            <person name="Sampaio E.P."/>
            <person name="Ronning C.M."/>
            <person name="Nierman W.C."/>
            <person name="Greenberg D.E."/>
            <person name="Holland S.M."/>
            <person name="Goldberg J.B."/>
        </authorList>
    </citation>
    <scope>NUCLEOTIDE SEQUENCE [LARGE SCALE GENOMIC DNA]</scope>
    <source>
        <strain evidence="2 3">CGD2</strain>
    </source>
</reference>
<gene>
    <name evidence="2" type="ORF">BURMUCGD2_3739</name>
</gene>
<feature type="region of interest" description="Disordered" evidence="1">
    <location>
        <begin position="1"/>
        <end position="55"/>
    </location>
</feature>
<dbReference type="AlphaFoldDB" id="B9BUJ9"/>
<organism evidence="2 3">
    <name type="scientific">Burkholderia multivorans CGD2</name>
    <dbReference type="NCBI Taxonomy" id="513052"/>
    <lineage>
        <taxon>Bacteria</taxon>
        <taxon>Pseudomonadati</taxon>
        <taxon>Pseudomonadota</taxon>
        <taxon>Betaproteobacteria</taxon>
        <taxon>Burkholderiales</taxon>
        <taxon>Burkholderiaceae</taxon>
        <taxon>Burkholderia</taxon>
        <taxon>Burkholderia cepacia complex</taxon>
    </lineage>
</organism>
<sequence length="55" mass="6026">MLRDENGCRTAAVARRTADAAPRPGAAQRVRHTRHRSIGRRLPGIATRGAPAYDF</sequence>
<name>B9BUJ9_9BURK</name>
<accession>B9BUJ9</accession>